<protein>
    <submittedName>
        <fullName evidence="1">Uncharacterized protein</fullName>
    </submittedName>
</protein>
<evidence type="ECO:0000313" key="1">
    <source>
        <dbReference type="EMBL" id="MTB72086.1"/>
    </source>
</evidence>
<dbReference type="Proteomes" id="UP000431092">
    <property type="component" value="Unassembled WGS sequence"/>
</dbReference>
<reference evidence="1 2" key="1">
    <citation type="submission" date="2019-11" db="EMBL/GenBank/DDBJ databases">
        <title>Whole genome sequencing identifies a novel species of the genus Arsenicicoccus isolated from human blood.</title>
        <authorList>
            <person name="Jeong J.H."/>
            <person name="Kweon O.J."/>
            <person name="Kim H.R."/>
            <person name="Kim T.-H."/>
            <person name="Ha S.-M."/>
            <person name="Lee M.-K."/>
        </authorList>
    </citation>
    <scope>NUCLEOTIDE SEQUENCE [LARGE SCALE GENOMIC DNA]</scope>
    <source>
        <strain evidence="1 2">MKL-02</strain>
    </source>
</reference>
<comment type="caution">
    <text evidence="1">The sequence shown here is derived from an EMBL/GenBank/DDBJ whole genome shotgun (WGS) entry which is preliminary data.</text>
</comment>
<dbReference type="RefSeq" id="WP_154593381.1">
    <property type="nucleotide sequence ID" value="NZ_CP171001.1"/>
</dbReference>
<name>A0A6I3IYS4_9MICO</name>
<dbReference type="EMBL" id="WLVL01000037">
    <property type="protein sequence ID" value="MTB72086.1"/>
    <property type="molecule type" value="Genomic_DNA"/>
</dbReference>
<gene>
    <name evidence="1" type="ORF">GGG17_08915</name>
</gene>
<keyword evidence="2" id="KW-1185">Reference proteome</keyword>
<proteinExistence type="predicted"/>
<sequence>MAKDRTGLSLGYRIMWRVRYIGVSVFGPAQLDPDDDPKDNLLRERQRKVAAAHAAAGTAPRA</sequence>
<accession>A0A6I3IYS4</accession>
<dbReference type="AlphaFoldDB" id="A0A6I3IYS4"/>
<organism evidence="1 2">
    <name type="scientific">Arsenicicoccus cauae</name>
    <dbReference type="NCBI Taxonomy" id="2663847"/>
    <lineage>
        <taxon>Bacteria</taxon>
        <taxon>Bacillati</taxon>
        <taxon>Actinomycetota</taxon>
        <taxon>Actinomycetes</taxon>
        <taxon>Micrococcales</taxon>
        <taxon>Intrasporangiaceae</taxon>
        <taxon>Arsenicicoccus</taxon>
    </lineage>
</organism>
<evidence type="ECO:0000313" key="2">
    <source>
        <dbReference type="Proteomes" id="UP000431092"/>
    </source>
</evidence>